<dbReference type="PANTHER" id="PTHR42891:SF1">
    <property type="entry name" value="D-GLYCERO-BETA-D-MANNO-HEPTOSE-1,7-BISPHOSPHATE 7-PHOSPHATASE"/>
    <property type="match status" value="1"/>
</dbReference>
<dbReference type="EMBL" id="VJMF01000012">
    <property type="protein sequence ID" value="TRL37396.1"/>
    <property type="molecule type" value="Genomic_DNA"/>
</dbReference>
<dbReference type="NCBIfam" id="TIGR01662">
    <property type="entry name" value="HAD-SF-IIIA"/>
    <property type="match status" value="1"/>
</dbReference>
<dbReference type="Gene3D" id="3.40.50.1000">
    <property type="entry name" value="HAD superfamily/HAD-like"/>
    <property type="match status" value="1"/>
</dbReference>
<evidence type="ECO:0000256" key="7">
    <source>
        <dbReference type="ARBA" id="ARBA00031828"/>
    </source>
</evidence>
<evidence type="ECO:0000256" key="6">
    <source>
        <dbReference type="ARBA" id="ARBA00023277"/>
    </source>
</evidence>
<keyword evidence="5 9" id="KW-0378">Hydrolase</keyword>
<comment type="subcellular location">
    <subcellularLocation>
        <location evidence="1">Cytoplasm</location>
    </subcellularLocation>
</comment>
<protein>
    <recommendedName>
        <fullName evidence="7">D,D-heptose 1,7-bisphosphate phosphatase</fullName>
    </recommendedName>
</protein>
<dbReference type="InterPro" id="IPR006549">
    <property type="entry name" value="HAD-SF_hydro_IIIA"/>
</dbReference>
<name>A0A549T6C5_METSR</name>
<evidence type="ECO:0000256" key="2">
    <source>
        <dbReference type="ARBA" id="ARBA00005628"/>
    </source>
</evidence>
<feature type="domain" description="Nucleotidyl transferase" evidence="8">
    <location>
        <begin position="6"/>
        <end position="232"/>
    </location>
</feature>
<evidence type="ECO:0000313" key="9">
    <source>
        <dbReference type="EMBL" id="TRL37396.1"/>
    </source>
</evidence>
<sequence>MMTRQAVILVGGKGTRLGALASSTPKPLMAIGGDMVFLDALLLEIIRHGFDDILLLAGHLHEKIRERYCGRSIRGASLRVVVESGPAGTAGALRNAASLLDSTFLLANGDTLFDINLRRLSACLETRPDVLGVLALRRESDSTRYGSVRLQDGYVVAFREKESGREPAFINAGVGVFRREMSTFVEETPCSMELDVYPRLAAVRTILGEVFDGYFIDIGTPESLRKARLDLANRRRPAVFFDRDGVLNHDAGYCHRVDALEWTRGAVETIRLVNEAGALAIVVSNQAGVAHGLFCAADIDRFHAEMSTQLAAAGAHIDAFYFCPYHPDAAVAEWRHPDHPDRKPNPGMIRRALTEWPIDMNSSLLIGDKASDMEAARRAGIRGILFQGGDLYASTRSELEHVVALRSRTRMC</sequence>
<comment type="similarity">
    <text evidence="2">Belongs to the GmhB family.</text>
</comment>
<dbReference type="PANTHER" id="PTHR42891">
    <property type="entry name" value="D-GLYCERO-BETA-D-MANNO-HEPTOSE-1,7-BISPHOSPHATE 7-PHOSPHATASE"/>
    <property type="match status" value="1"/>
</dbReference>
<keyword evidence="6" id="KW-0119">Carbohydrate metabolism</keyword>
<accession>A0A549T6C5</accession>
<gene>
    <name evidence="9" type="ORF">FM996_02535</name>
</gene>
<dbReference type="SUPFAM" id="SSF56784">
    <property type="entry name" value="HAD-like"/>
    <property type="match status" value="1"/>
</dbReference>
<dbReference type="InterPro" id="IPR023214">
    <property type="entry name" value="HAD_sf"/>
</dbReference>
<comment type="caution">
    <text evidence="9">The sequence shown here is derived from an EMBL/GenBank/DDBJ whole genome shotgun (WGS) entry which is preliminary data.</text>
</comment>
<keyword evidence="4" id="KW-0479">Metal-binding</keyword>
<dbReference type="CDD" id="cd07503">
    <property type="entry name" value="HAD_HisB-N"/>
    <property type="match status" value="1"/>
</dbReference>
<dbReference type="RefSeq" id="WP_142861693.1">
    <property type="nucleotide sequence ID" value="NZ_VJMF01000012.1"/>
</dbReference>
<proteinExistence type="inferred from homology"/>
<evidence type="ECO:0000256" key="1">
    <source>
        <dbReference type="ARBA" id="ARBA00004496"/>
    </source>
</evidence>
<dbReference type="AlphaFoldDB" id="A0A549T6C5"/>
<evidence type="ECO:0000256" key="4">
    <source>
        <dbReference type="ARBA" id="ARBA00022723"/>
    </source>
</evidence>
<evidence type="ECO:0000256" key="3">
    <source>
        <dbReference type="ARBA" id="ARBA00022490"/>
    </source>
</evidence>
<dbReference type="GO" id="GO:0016791">
    <property type="term" value="F:phosphatase activity"/>
    <property type="evidence" value="ECO:0007669"/>
    <property type="project" value="InterPro"/>
</dbReference>
<dbReference type="InterPro" id="IPR004446">
    <property type="entry name" value="Heptose_bisP_phosphatase"/>
</dbReference>
<evidence type="ECO:0000313" key="10">
    <source>
        <dbReference type="Proteomes" id="UP000316781"/>
    </source>
</evidence>
<dbReference type="GO" id="GO:0046872">
    <property type="term" value="F:metal ion binding"/>
    <property type="evidence" value="ECO:0007669"/>
    <property type="project" value="UniProtKB-KW"/>
</dbReference>
<dbReference type="Pfam" id="PF00483">
    <property type="entry name" value="NTP_transferase"/>
    <property type="match status" value="1"/>
</dbReference>
<keyword evidence="3" id="KW-0963">Cytoplasm</keyword>
<organism evidence="9 10">
    <name type="scientific">Methylosinus sporium</name>
    <dbReference type="NCBI Taxonomy" id="428"/>
    <lineage>
        <taxon>Bacteria</taxon>
        <taxon>Pseudomonadati</taxon>
        <taxon>Pseudomonadota</taxon>
        <taxon>Alphaproteobacteria</taxon>
        <taxon>Hyphomicrobiales</taxon>
        <taxon>Methylocystaceae</taxon>
        <taxon>Methylosinus</taxon>
    </lineage>
</organism>
<dbReference type="Pfam" id="PF13242">
    <property type="entry name" value="Hydrolase_like"/>
    <property type="match status" value="1"/>
</dbReference>
<dbReference type="InterPro" id="IPR006543">
    <property type="entry name" value="Histidinol-phos"/>
</dbReference>
<dbReference type="GO" id="GO:0005975">
    <property type="term" value="P:carbohydrate metabolic process"/>
    <property type="evidence" value="ECO:0007669"/>
    <property type="project" value="InterPro"/>
</dbReference>
<evidence type="ECO:0000256" key="5">
    <source>
        <dbReference type="ARBA" id="ARBA00022801"/>
    </source>
</evidence>
<dbReference type="InterPro" id="IPR029044">
    <property type="entry name" value="Nucleotide-diphossugar_trans"/>
</dbReference>
<dbReference type="SUPFAM" id="SSF53448">
    <property type="entry name" value="Nucleotide-diphospho-sugar transferases"/>
    <property type="match status" value="1"/>
</dbReference>
<dbReference type="Gene3D" id="3.90.550.10">
    <property type="entry name" value="Spore Coat Polysaccharide Biosynthesis Protein SpsA, Chain A"/>
    <property type="match status" value="1"/>
</dbReference>
<reference evidence="9 10" key="1">
    <citation type="submission" date="2019-07" db="EMBL/GenBank/DDBJ databases">
        <title>Ln-dependent methylotrophs.</title>
        <authorList>
            <person name="Tani A."/>
        </authorList>
    </citation>
    <scope>NUCLEOTIDE SEQUENCE [LARGE SCALE GENOMIC DNA]</scope>
    <source>
        <strain evidence="9 10">SM89A</strain>
    </source>
</reference>
<dbReference type="GO" id="GO:0005737">
    <property type="term" value="C:cytoplasm"/>
    <property type="evidence" value="ECO:0007669"/>
    <property type="project" value="UniProtKB-SubCell"/>
</dbReference>
<dbReference type="Proteomes" id="UP000316781">
    <property type="component" value="Unassembled WGS sequence"/>
</dbReference>
<evidence type="ECO:0000259" key="8">
    <source>
        <dbReference type="Pfam" id="PF00483"/>
    </source>
</evidence>
<dbReference type="InterPro" id="IPR005835">
    <property type="entry name" value="NTP_transferase_dom"/>
</dbReference>
<dbReference type="InterPro" id="IPR036412">
    <property type="entry name" value="HAD-like_sf"/>
</dbReference>
<dbReference type="NCBIfam" id="TIGR01656">
    <property type="entry name" value="Histidinol-ppas"/>
    <property type="match status" value="1"/>
</dbReference>